<comment type="caution">
    <text evidence="1">The sequence shown here is derived from an EMBL/GenBank/DDBJ whole genome shotgun (WGS) entry which is preliminary data.</text>
</comment>
<dbReference type="Proteomes" id="UP001320706">
    <property type="component" value="Unassembled WGS sequence"/>
</dbReference>
<dbReference type="EMBL" id="JAMKPW020000033">
    <property type="protein sequence ID" value="KAK8202173.1"/>
    <property type="molecule type" value="Genomic_DNA"/>
</dbReference>
<accession>A0ACC3SD35</accession>
<evidence type="ECO:0000313" key="1">
    <source>
        <dbReference type="EMBL" id="KAK8202173.1"/>
    </source>
</evidence>
<organism evidence="1 2">
    <name type="scientific">Zalaria obscura</name>
    <dbReference type="NCBI Taxonomy" id="2024903"/>
    <lineage>
        <taxon>Eukaryota</taxon>
        <taxon>Fungi</taxon>
        <taxon>Dikarya</taxon>
        <taxon>Ascomycota</taxon>
        <taxon>Pezizomycotina</taxon>
        <taxon>Dothideomycetes</taxon>
        <taxon>Dothideomycetidae</taxon>
        <taxon>Dothideales</taxon>
        <taxon>Zalariaceae</taxon>
        <taxon>Zalaria</taxon>
    </lineage>
</organism>
<evidence type="ECO:0000313" key="2">
    <source>
        <dbReference type="Proteomes" id="UP001320706"/>
    </source>
</evidence>
<gene>
    <name evidence="1" type="ORF">M8818_005699</name>
</gene>
<sequence length="466" mass="51035">MAQPATVSSHANPHTLHTLTSYDHILFLTTPPQLKVLIPILISPPSASPSASASPTNIRLRLLPLPHTVFPTITLAYRLSGPRLLVQLTAPEIASLGLGLRGQSSANRELEDAARAGVQVKWSPDGDTVRRAVFGGRCPCDGCVDGFVPLGPCPLEREFGRWWERRAPVPLDLRVMFGRRVCGVCVGEEVAEVDERFLNNWHPGTPKEEVVNRFRILNARRRIVGYAPIPLIYPFWGLKESEVPLGHCSNPGPAANEADVNADANASSDHNEGINDANENLNANEGNNDGAGNGNEDDGLNVENDDDDRDDYDSDDYYAGHYDSAEDDYDSEDDYPSEYESLPPTYNPAYDYAHRPASATTISSLPIYCIITSSPNSRRLFLTTISSAAAVMFGSSQPEGKKQQDWLPFPQKEKGPCGICLEDYERGDDVAWLTCGHLFHAECVRTWLGTSGTCPLCRRRVGGDGL</sequence>
<keyword evidence="2" id="KW-1185">Reference proteome</keyword>
<reference evidence="1" key="1">
    <citation type="submission" date="2024-02" db="EMBL/GenBank/DDBJ databases">
        <title>Metagenome Assembled Genome of Zalaria obscura JY119.</title>
        <authorList>
            <person name="Vighnesh L."/>
            <person name="Jagadeeshwari U."/>
            <person name="Venkata Ramana C."/>
            <person name="Sasikala C."/>
        </authorList>
    </citation>
    <scope>NUCLEOTIDE SEQUENCE</scope>
    <source>
        <strain evidence="1">JY119</strain>
    </source>
</reference>
<proteinExistence type="predicted"/>
<protein>
    <submittedName>
        <fullName evidence="1">Uncharacterized protein</fullName>
    </submittedName>
</protein>
<name>A0ACC3SD35_9PEZI</name>